<name>A0A382RC93_9ZZZZ</name>
<keyword evidence="1" id="KW-0175">Coiled coil</keyword>
<dbReference type="AlphaFoldDB" id="A0A382RC93"/>
<evidence type="ECO:0000256" key="1">
    <source>
        <dbReference type="SAM" id="Coils"/>
    </source>
</evidence>
<evidence type="ECO:0000313" key="2">
    <source>
        <dbReference type="EMBL" id="SVC94628.1"/>
    </source>
</evidence>
<protein>
    <submittedName>
        <fullName evidence="2">Uncharacterized protein</fullName>
    </submittedName>
</protein>
<sequence length="125" mass="14545">MKPSLDNPPHDPLPCLQEWQRLTDSETLAIESGNWDKLALLQTAKGDLQSKMELQDFSSTDPKWEADIIAGEEKNRDLLQEKLDDLQLQLSEGNRSMNNIQRIHRAYGHQPLHERQTRPIWYQVT</sequence>
<accession>A0A382RC93</accession>
<organism evidence="2">
    <name type="scientific">marine metagenome</name>
    <dbReference type="NCBI Taxonomy" id="408172"/>
    <lineage>
        <taxon>unclassified sequences</taxon>
        <taxon>metagenomes</taxon>
        <taxon>ecological metagenomes</taxon>
    </lineage>
</organism>
<reference evidence="2" key="1">
    <citation type="submission" date="2018-05" db="EMBL/GenBank/DDBJ databases">
        <authorList>
            <person name="Lanie J.A."/>
            <person name="Ng W.-L."/>
            <person name="Kazmierczak K.M."/>
            <person name="Andrzejewski T.M."/>
            <person name="Davidsen T.M."/>
            <person name="Wayne K.J."/>
            <person name="Tettelin H."/>
            <person name="Glass J.I."/>
            <person name="Rusch D."/>
            <person name="Podicherti R."/>
            <person name="Tsui H.-C.T."/>
            <person name="Winkler M.E."/>
        </authorList>
    </citation>
    <scope>NUCLEOTIDE SEQUENCE</scope>
</reference>
<proteinExistence type="predicted"/>
<gene>
    <name evidence="2" type="ORF">METZ01_LOCUS347482</name>
</gene>
<feature type="coiled-coil region" evidence="1">
    <location>
        <begin position="69"/>
        <end position="96"/>
    </location>
</feature>
<dbReference type="EMBL" id="UINC01120253">
    <property type="protein sequence ID" value="SVC94628.1"/>
    <property type="molecule type" value="Genomic_DNA"/>
</dbReference>